<organism evidence="4 5">
    <name type="scientific">Nonomuraea phyllanthi</name>
    <dbReference type="NCBI Taxonomy" id="2219224"/>
    <lineage>
        <taxon>Bacteria</taxon>
        <taxon>Bacillati</taxon>
        <taxon>Actinomycetota</taxon>
        <taxon>Actinomycetes</taxon>
        <taxon>Streptosporangiales</taxon>
        <taxon>Streptosporangiaceae</taxon>
        <taxon>Nonomuraea</taxon>
    </lineage>
</organism>
<dbReference type="Gene3D" id="3.40.47.10">
    <property type="match status" value="1"/>
</dbReference>
<keyword evidence="5" id="KW-1185">Reference proteome</keyword>
<dbReference type="SUPFAM" id="SSF55048">
    <property type="entry name" value="Probable ACP-binding domain of malonyl-CoA ACP transacylase"/>
    <property type="match status" value="1"/>
</dbReference>
<dbReference type="InterPro" id="IPR014043">
    <property type="entry name" value="Acyl_transferase_dom"/>
</dbReference>
<dbReference type="PANTHER" id="PTHR43775">
    <property type="entry name" value="FATTY ACID SYNTHASE"/>
    <property type="match status" value="1"/>
</dbReference>
<dbReference type="SMART" id="SM00825">
    <property type="entry name" value="PKS_KS"/>
    <property type="match status" value="1"/>
</dbReference>
<feature type="domain" description="Carrier" evidence="2">
    <location>
        <begin position="982"/>
        <end position="1057"/>
    </location>
</feature>
<dbReference type="Gene3D" id="3.40.366.10">
    <property type="entry name" value="Malonyl-Coenzyme A Acyl Carrier Protein, domain 2"/>
    <property type="match status" value="1"/>
</dbReference>
<reference evidence="4 5" key="1">
    <citation type="submission" date="2019-10" db="EMBL/GenBank/DDBJ databases">
        <title>Nonomuraea sp. nov., isolated from Phyllanthus amarus.</title>
        <authorList>
            <person name="Klykleung N."/>
            <person name="Tanasupawat S."/>
        </authorList>
    </citation>
    <scope>NUCLEOTIDE SEQUENCE [LARGE SCALE GENOMIC DNA]</scope>
    <source>
        <strain evidence="4 5">PA1-10</strain>
    </source>
</reference>
<dbReference type="GO" id="GO:0005737">
    <property type="term" value="C:cytoplasm"/>
    <property type="evidence" value="ECO:0007669"/>
    <property type="project" value="TreeGrafter"/>
</dbReference>
<dbReference type="PROSITE" id="PS00606">
    <property type="entry name" value="KS3_1"/>
    <property type="match status" value="1"/>
</dbReference>
<dbReference type="GO" id="GO:0004315">
    <property type="term" value="F:3-oxoacyl-[acyl-carrier-protein] synthase activity"/>
    <property type="evidence" value="ECO:0007669"/>
    <property type="project" value="InterPro"/>
</dbReference>
<dbReference type="CDD" id="cd00833">
    <property type="entry name" value="PKS"/>
    <property type="match status" value="1"/>
</dbReference>
<dbReference type="InterPro" id="IPR020841">
    <property type="entry name" value="PKS_Beta-ketoAc_synthase_dom"/>
</dbReference>
<dbReference type="SUPFAM" id="SSF52151">
    <property type="entry name" value="FabD/lysophospholipase-like"/>
    <property type="match status" value="1"/>
</dbReference>
<dbReference type="GO" id="GO:0031177">
    <property type="term" value="F:phosphopantetheine binding"/>
    <property type="evidence" value="ECO:0007669"/>
    <property type="project" value="InterPro"/>
</dbReference>
<evidence type="ECO:0000313" key="4">
    <source>
        <dbReference type="EMBL" id="KAB8196073.1"/>
    </source>
</evidence>
<gene>
    <name evidence="4" type="ORF">FH608_011510</name>
</gene>
<dbReference type="EMBL" id="VDLX02000003">
    <property type="protein sequence ID" value="KAB8196073.1"/>
    <property type="molecule type" value="Genomic_DNA"/>
</dbReference>
<dbReference type="Pfam" id="PF00550">
    <property type="entry name" value="PP-binding"/>
    <property type="match status" value="1"/>
</dbReference>
<evidence type="ECO:0000259" key="3">
    <source>
        <dbReference type="PROSITE" id="PS52004"/>
    </source>
</evidence>
<dbReference type="InterPro" id="IPR009081">
    <property type="entry name" value="PP-bd_ACP"/>
</dbReference>
<dbReference type="SUPFAM" id="SSF53901">
    <property type="entry name" value="Thiolase-like"/>
    <property type="match status" value="1"/>
</dbReference>
<dbReference type="InterPro" id="IPR016039">
    <property type="entry name" value="Thiolase-like"/>
</dbReference>
<proteinExistence type="predicted"/>
<dbReference type="InterPro" id="IPR018201">
    <property type="entry name" value="Ketoacyl_synth_AS"/>
</dbReference>
<dbReference type="PROSITE" id="PS50075">
    <property type="entry name" value="CARRIER"/>
    <property type="match status" value="1"/>
</dbReference>
<evidence type="ECO:0000256" key="1">
    <source>
        <dbReference type="SAM" id="MobiDB-lite"/>
    </source>
</evidence>
<feature type="region of interest" description="Disordered" evidence="1">
    <location>
        <begin position="917"/>
        <end position="981"/>
    </location>
</feature>
<feature type="region of interest" description="Disordered" evidence="1">
    <location>
        <begin position="1"/>
        <end position="35"/>
    </location>
</feature>
<dbReference type="SMART" id="SM00827">
    <property type="entry name" value="PKS_AT"/>
    <property type="match status" value="1"/>
</dbReference>
<keyword evidence="4" id="KW-0012">Acyltransferase</keyword>
<dbReference type="InterPro" id="IPR032821">
    <property type="entry name" value="PKS_assoc"/>
</dbReference>
<dbReference type="Pfam" id="PF00698">
    <property type="entry name" value="Acyl_transf_1"/>
    <property type="match status" value="1"/>
</dbReference>
<dbReference type="InterPro" id="IPR016036">
    <property type="entry name" value="Malonyl_transacylase_ACP-bd"/>
</dbReference>
<dbReference type="Gene3D" id="3.30.70.3290">
    <property type="match status" value="1"/>
</dbReference>
<evidence type="ECO:0000313" key="5">
    <source>
        <dbReference type="Proteomes" id="UP000312512"/>
    </source>
</evidence>
<dbReference type="GO" id="GO:0006633">
    <property type="term" value="P:fatty acid biosynthetic process"/>
    <property type="evidence" value="ECO:0007669"/>
    <property type="project" value="InterPro"/>
</dbReference>
<dbReference type="GO" id="GO:0005886">
    <property type="term" value="C:plasma membrane"/>
    <property type="evidence" value="ECO:0007669"/>
    <property type="project" value="TreeGrafter"/>
</dbReference>
<dbReference type="InterPro" id="IPR014030">
    <property type="entry name" value="Ketoacyl_synth_N"/>
</dbReference>
<dbReference type="InterPro" id="IPR036736">
    <property type="entry name" value="ACP-like_sf"/>
</dbReference>
<dbReference type="GO" id="GO:0071770">
    <property type="term" value="P:DIM/DIP cell wall layer assembly"/>
    <property type="evidence" value="ECO:0007669"/>
    <property type="project" value="TreeGrafter"/>
</dbReference>
<protein>
    <submittedName>
        <fullName evidence="4">Acyltransferase domain-containing protein</fullName>
    </submittedName>
</protein>
<dbReference type="Pfam" id="PF16197">
    <property type="entry name" value="KAsynt_C_assoc"/>
    <property type="match status" value="1"/>
</dbReference>
<dbReference type="PROSITE" id="PS52004">
    <property type="entry name" value="KS3_2"/>
    <property type="match status" value="1"/>
</dbReference>
<dbReference type="InterPro" id="IPR016035">
    <property type="entry name" value="Acyl_Trfase/lysoPLipase"/>
</dbReference>
<dbReference type="OrthoDB" id="4537517at2"/>
<dbReference type="Proteomes" id="UP000312512">
    <property type="component" value="Unassembled WGS sequence"/>
</dbReference>
<comment type="caution">
    <text evidence="4">The sequence shown here is derived from an EMBL/GenBank/DDBJ whole genome shotgun (WGS) entry which is preliminary data.</text>
</comment>
<dbReference type="InterPro" id="IPR014031">
    <property type="entry name" value="Ketoacyl_synth_C"/>
</dbReference>
<dbReference type="SMART" id="SM00823">
    <property type="entry name" value="PKS_PP"/>
    <property type="match status" value="1"/>
</dbReference>
<feature type="compositionally biased region" description="Basic and acidic residues" evidence="1">
    <location>
        <begin position="11"/>
        <end position="27"/>
    </location>
</feature>
<dbReference type="PANTHER" id="PTHR43775:SF37">
    <property type="entry name" value="SI:DKEY-61P9.11"/>
    <property type="match status" value="1"/>
</dbReference>
<feature type="domain" description="Ketosynthase family 3 (KS3)" evidence="3">
    <location>
        <begin position="39"/>
        <end position="457"/>
    </location>
</feature>
<dbReference type="InterPro" id="IPR020806">
    <property type="entry name" value="PKS_PP-bd"/>
</dbReference>
<keyword evidence="4" id="KW-0808">Transferase</keyword>
<dbReference type="PROSITE" id="PS00012">
    <property type="entry name" value="PHOSPHOPANTETHEINE"/>
    <property type="match status" value="1"/>
</dbReference>
<dbReference type="InterPro" id="IPR006162">
    <property type="entry name" value="Ppantetheine_attach_site"/>
</dbReference>
<sequence>MADYATDGADELGRHATDRGPGRHAMDDDPEPGAMDDELERVAVIGMACRVPGAADVAEFWTNLVNGVESIEIGADRPGMPRGYVPATGRLDGLEYFDADLFGMTPREAEQADPQHRLFLEQCWAALEDAACDPSRYAGRIGVWGGCSFNTYLVLNLLPGLTGRGMPVEYPASLLHGNDKDYLTSRVAYKLGLTGPAVTVQTACSTSLVAVAQACQALLDYQCDAALAGGVSVKLPQDLGYVHEHGGIQSPDGHCRAFDADAAGTVFTNGVGVVMLKRLSDALADGDVIHAVILGSAVNSDGARKVGYAAPSVDGQAEAVAAAYRAAEISPSTIGYVEAHGTGTAVGDPIELAALDKVFGAAGAAPGSVAIGSVKTNIGHLNAAAGVIGLMKAILAVRHGRLPASLNYRRPNPRTRRDSPFAVNAALRPWPDGEGPRRAGVSSFGVGGTNAHVVIEQPPPRPLPAAARHHHVLTLSARTPEALDQARTALAATLTELAPGSPSAAREATAAREVPSVGEGVELAAVASTLQRGRRAFAYRVAVACADPAEGAAALRGATGRAAMDRPSPVLLFPGQGSQYRGMAAGLMDSEPEFAERLRACARVLDPLIGRDLIELLTEPGPDPLVATELAQPALFAVEYALASWLESIGVRPVAMLGHSIGEWVAACVAGVFTLPDALALVAARGRLVGALPGGSMLAVELTEEQARAYESAGLAVAAVNAPARCVLSGPAEAVERVRAELVERGVAARPLATSHAFHSAALDPMMEPFAELVAAVPRQAPRVPFVSNVTGTWIGSAQATDPRYWARQARHAVRFADGIAAVLAVQRPVLLEAGPGRALGRLAAQTAGPGVPAIGTLPGAGGKGTAPAALAGAVAALWEHGVDVDWAAYHGGAPRLAAQLPGYPFQRRRHWVDAPDALPASDTLPAPASRPTTAGVPGSGGGTRPDEAAVPGADPTSEGGREAGPAHGATAGRDRDGGDEAAAGHVIGQVIELWRDLLGCDDLDVTDDLFMLGGDSLVATRLISRADRLFDVEVPLDEFLDEPTVSRMAALITGKV</sequence>
<name>A0A5C4WQX5_9ACTN</name>
<dbReference type="Gene3D" id="1.10.1200.10">
    <property type="entry name" value="ACP-like"/>
    <property type="match status" value="1"/>
</dbReference>
<dbReference type="InterPro" id="IPR001227">
    <property type="entry name" value="Ac_transferase_dom_sf"/>
</dbReference>
<dbReference type="Pfam" id="PF00109">
    <property type="entry name" value="ketoacyl-synt"/>
    <property type="match status" value="1"/>
</dbReference>
<dbReference type="SUPFAM" id="SSF47336">
    <property type="entry name" value="ACP-like"/>
    <property type="match status" value="1"/>
</dbReference>
<dbReference type="GO" id="GO:0004312">
    <property type="term" value="F:fatty acid synthase activity"/>
    <property type="evidence" value="ECO:0007669"/>
    <property type="project" value="TreeGrafter"/>
</dbReference>
<evidence type="ECO:0000259" key="2">
    <source>
        <dbReference type="PROSITE" id="PS50075"/>
    </source>
</evidence>
<dbReference type="Pfam" id="PF02801">
    <property type="entry name" value="Ketoacyl-synt_C"/>
    <property type="match status" value="1"/>
</dbReference>
<accession>A0A5C4WQX5</accession>
<dbReference type="InterPro" id="IPR050091">
    <property type="entry name" value="PKS_NRPS_Biosynth_Enz"/>
</dbReference>
<dbReference type="RefSeq" id="WP_139630390.1">
    <property type="nucleotide sequence ID" value="NZ_VDLX02000003.1"/>
</dbReference>
<dbReference type="AlphaFoldDB" id="A0A5C4WQX5"/>